<keyword evidence="8 10" id="KW-0472">Membrane</keyword>
<evidence type="ECO:0000256" key="2">
    <source>
        <dbReference type="ARBA" id="ARBA00007379"/>
    </source>
</evidence>
<keyword evidence="7 11" id="KW-1133">Transmembrane helix</keyword>
<evidence type="ECO:0000256" key="11">
    <source>
        <dbReference type="SAM" id="Phobius"/>
    </source>
</evidence>
<gene>
    <name evidence="14" type="ORF">UV09_C0017G0040</name>
</gene>
<dbReference type="Proteomes" id="UP000034320">
    <property type="component" value="Unassembled WGS sequence"/>
</dbReference>
<dbReference type="GO" id="GO:0005886">
    <property type="term" value="C:plasma membrane"/>
    <property type="evidence" value="ECO:0007669"/>
    <property type="project" value="UniProtKB-SubCell"/>
</dbReference>
<evidence type="ECO:0000256" key="9">
    <source>
        <dbReference type="ARBA" id="ARBA00023306"/>
    </source>
</evidence>
<dbReference type="Pfam" id="PF02687">
    <property type="entry name" value="FtsX"/>
    <property type="match status" value="1"/>
</dbReference>
<reference evidence="14 15" key="1">
    <citation type="journal article" date="2015" name="Nature">
        <title>rRNA introns, odd ribosomes, and small enigmatic genomes across a large radiation of phyla.</title>
        <authorList>
            <person name="Brown C.T."/>
            <person name="Hug L.A."/>
            <person name="Thomas B.C."/>
            <person name="Sharon I."/>
            <person name="Castelle C.J."/>
            <person name="Singh A."/>
            <person name="Wilkins M.J."/>
            <person name="Williams K.H."/>
            <person name="Banfield J.F."/>
        </authorList>
    </citation>
    <scope>NUCLEOTIDE SEQUENCE [LARGE SCALE GENOMIC DNA]</scope>
</reference>
<evidence type="ECO:0000256" key="3">
    <source>
        <dbReference type="ARBA" id="ARBA00021907"/>
    </source>
</evidence>
<dbReference type="AlphaFoldDB" id="A0A0G0ZCM3"/>
<evidence type="ECO:0000256" key="8">
    <source>
        <dbReference type="ARBA" id="ARBA00023136"/>
    </source>
</evidence>
<dbReference type="Gene3D" id="3.30.70.3040">
    <property type="match status" value="1"/>
</dbReference>
<feature type="transmembrane region" description="Helical" evidence="11">
    <location>
        <begin position="270"/>
        <end position="295"/>
    </location>
</feature>
<dbReference type="InterPro" id="IPR004513">
    <property type="entry name" value="FtsX"/>
</dbReference>
<comment type="subcellular location">
    <subcellularLocation>
        <location evidence="1">Cell membrane</location>
        <topology evidence="1">Multi-pass membrane protein</topology>
    </subcellularLocation>
</comment>
<evidence type="ECO:0000256" key="7">
    <source>
        <dbReference type="ARBA" id="ARBA00022989"/>
    </source>
</evidence>
<feature type="transmembrane region" description="Helical" evidence="11">
    <location>
        <begin position="165"/>
        <end position="185"/>
    </location>
</feature>
<organism evidence="14 15">
    <name type="scientific">Candidatus Gottesmanbacteria bacterium GW2011_GWA2_42_18</name>
    <dbReference type="NCBI Taxonomy" id="1618442"/>
    <lineage>
        <taxon>Bacteria</taxon>
        <taxon>Candidatus Gottesmaniibacteriota</taxon>
    </lineage>
</organism>
<feature type="transmembrane region" description="Helical" evidence="11">
    <location>
        <begin position="218"/>
        <end position="239"/>
    </location>
</feature>
<dbReference type="InterPro" id="IPR040690">
    <property type="entry name" value="FtsX_ECD"/>
</dbReference>
<keyword evidence="9 10" id="KW-0131">Cell cycle</keyword>
<feature type="domain" description="ABC3 transporter permease C-terminal" evidence="12">
    <location>
        <begin position="168"/>
        <end position="301"/>
    </location>
</feature>
<evidence type="ECO:0000256" key="6">
    <source>
        <dbReference type="ARBA" id="ARBA00022692"/>
    </source>
</evidence>
<dbReference type="Pfam" id="PF18075">
    <property type="entry name" value="FtsX_ECD"/>
    <property type="match status" value="1"/>
</dbReference>
<evidence type="ECO:0000259" key="12">
    <source>
        <dbReference type="Pfam" id="PF02687"/>
    </source>
</evidence>
<keyword evidence="5 10" id="KW-0132">Cell division</keyword>
<dbReference type="PANTHER" id="PTHR47755">
    <property type="entry name" value="CELL DIVISION PROTEIN FTSX"/>
    <property type="match status" value="1"/>
</dbReference>
<evidence type="ECO:0000256" key="4">
    <source>
        <dbReference type="ARBA" id="ARBA00022475"/>
    </source>
</evidence>
<evidence type="ECO:0000256" key="10">
    <source>
        <dbReference type="PIRNR" id="PIRNR003097"/>
    </source>
</evidence>
<comment type="caution">
    <text evidence="14">The sequence shown here is derived from an EMBL/GenBank/DDBJ whole genome shotgun (WGS) entry which is preliminary data.</text>
</comment>
<evidence type="ECO:0000313" key="14">
    <source>
        <dbReference type="EMBL" id="KKS46452.1"/>
    </source>
</evidence>
<feature type="transmembrane region" description="Helical" evidence="11">
    <location>
        <begin position="21"/>
        <end position="49"/>
    </location>
</feature>
<proteinExistence type="inferred from homology"/>
<keyword evidence="6 11" id="KW-0812">Transmembrane</keyword>
<keyword evidence="4 10" id="KW-1003">Cell membrane</keyword>
<feature type="domain" description="FtsX extracellular" evidence="13">
    <location>
        <begin position="54"/>
        <end position="145"/>
    </location>
</feature>
<dbReference type="InterPro" id="IPR003838">
    <property type="entry name" value="ABC3_permease_C"/>
</dbReference>
<dbReference type="GO" id="GO:0051301">
    <property type="term" value="P:cell division"/>
    <property type="evidence" value="ECO:0007669"/>
    <property type="project" value="UniProtKB-KW"/>
</dbReference>
<name>A0A0G0ZCM3_9BACT</name>
<evidence type="ECO:0000259" key="13">
    <source>
        <dbReference type="Pfam" id="PF18075"/>
    </source>
</evidence>
<dbReference type="PIRSF" id="PIRSF003097">
    <property type="entry name" value="FtsX"/>
    <property type="match status" value="1"/>
</dbReference>
<accession>A0A0G0ZCM3</accession>
<dbReference type="PANTHER" id="PTHR47755:SF1">
    <property type="entry name" value="CELL DIVISION PROTEIN FTSX"/>
    <property type="match status" value="1"/>
</dbReference>
<protein>
    <recommendedName>
        <fullName evidence="3 10">Cell division protein FtsX</fullName>
    </recommendedName>
</protein>
<evidence type="ECO:0000256" key="1">
    <source>
        <dbReference type="ARBA" id="ARBA00004651"/>
    </source>
</evidence>
<sequence>MYSNVSIWLRLRRTPYQTVASLFMMFITLFVLGLFLLLVGSTTALVGYFESKPQLTVFFANDKDKASIDQLSEKLKSTGKVLSTKYVSKEEALSIYREQNKDDPLLLEMVTADILPASLDVSATSPKFLNEIYQTVRTEAGVEDVVFQKEVVDTLINWASTVRKVGFLFVSFLILSTFFILLTSISMKIANKKDEIEILKLVGATNWYIKKPFIKEGVIYGLSGATFAWIFIFCLVLYLEPYMDSFLKGIGNLNLLSSGSLKLSVWPLNFPLFLLLYLLLLLSGLGIGFIGSLFASNRYLND</sequence>
<evidence type="ECO:0000256" key="5">
    <source>
        <dbReference type="ARBA" id="ARBA00022618"/>
    </source>
</evidence>
<evidence type="ECO:0000313" key="15">
    <source>
        <dbReference type="Proteomes" id="UP000034320"/>
    </source>
</evidence>
<dbReference type="EMBL" id="LCDD01000017">
    <property type="protein sequence ID" value="KKS46452.1"/>
    <property type="molecule type" value="Genomic_DNA"/>
</dbReference>
<comment type="similarity">
    <text evidence="2 10">Belongs to the ABC-4 integral membrane protein family. FtsX subfamily.</text>
</comment>